<gene>
    <name evidence="2" type="ORF">EVAR_94167_1</name>
</gene>
<dbReference type="InterPro" id="IPR031751">
    <property type="entry name" value="DUF4735"/>
</dbReference>
<dbReference type="PANTHER" id="PTHR33539">
    <property type="entry name" value="UPF0764 PROTEIN C16ORF89"/>
    <property type="match status" value="1"/>
</dbReference>
<dbReference type="EMBL" id="BGZK01004738">
    <property type="protein sequence ID" value="GBP10654.1"/>
    <property type="molecule type" value="Genomic_DNA"/>
</dbReference>
<keyword evidence="3" id="KW-1185">Reference proteome</keyword>
<dbReference type="Pfam" id="PF15882">
    <property type="entry name" value="DUF4735"/>
    <property type="match status" value="1"/>
</dbReference>
<keyword evidence="1" id="KW-0732">Signal</keyword>
<dbReference type="GO" id="GO:0005829">
    <property type="term" value="C:cytosol"/>
    <property type="evidence" value="ECO:0007669"/>
    <property type="project" value="TreeGrafter"/>
</dbReference>
<feature type="signal peptide" evidence="1">
    <location>
        <begin position="1"/>
        <end position="24"/>
    </location>
</feature>
<accession>A0A4C1T941</accession>
<evidence type="ECO:0000313" key="3">
    <source>
        <dbReference type="Proteomes" id="UP000299102"/>
    </source>
</evidence>
<organism evidence="2 3">
    <name type="scientific">Eumeta variegata</name>
    <name type="common">Bagworm moth</name>
    <name type="synonym">Eumeta japonica</name>
    <dbReference type="NCBI Taxonomy" id="151549"/>
    <lineage>
        <taxon>Eukaryota</taxon>
        <taxon>Metazoa</taxon>
        <taxon>Ecdysozoa</taxon>
        <taxon>Arthropoda</taxon>
        <taxon>Hexapoda</taxon>
        <taxon>Insecta</taxon>
        <taxon>Pterygota</taxon>
        <taxon>Neoptera</taxon>
        <taxon>Endopterygota</taxon>
        <taxon>Lepidoptera</taxon>
        <taxon>Glossata</taxon>
        <taxon>Ditrysia</taxon>
        <taxon>Tineoidea</taxon>
        <taxon>Psychidae</taxon>
        <taxon>Oiketicinae</taxon>
        <taxon>Eumeta</taxon>
    </lineage>
</organism>
<name>A0A4C1T941_EUMVA</name>
<comment type="caution">
    <text evidence="2">The sequence shown here is derived from an EMBL/GenBank/DDBJ whole genome shotgun (WGS) entry which is preliminary data.</text>
</comment>
<sequence length="262" mass="30489">MRGATVKYILIAFLLVRPRSGIDADEEDETYLMKYMESLDDIVQFADEHRTFVGINLGFGLFLAQVNLKAALEKSDFLPKQVSSFLLRIAYELDRPLKFFKNQVSQHDKIRKSIISLLNEPSWTKRVKEYNNAVLTKYLEKSDSPELHSWDKYIKNATAPDVTERYPEQSDMCLASLSENPVNSRRYMSKCYMNQGCYKILSNGTQYGFALTHRLQMLLMKRLGRGCYLFSRSRDEFVRNKMCALAFKEADYIAENDYKLPI</sequence>
<dbReference type="OrthoDB" id="5949187at2759"/>
<reference evidence="2 3" key="1">
    <citation type="journal article" date="2019" name="Commun. Biol.">
        <title>The bagworm genome reveals a unique fibroin gene that provides high tensile strength.</title>
        <authorList>
            <person name="Kono N."/>
            <person name="Nakamura H."/>
            <person name="Ohtoshi R."/>
            <person name="Tomita M."/>
            <person name="Numata K."/>
            <person name="Arakawa K."/>
        </authorList>
    </citation>
    <scope>NUCLEOTIDE SEQUENCE [LARGE SCALE GENOMIC DNA]</scope>
</reference>
<dbReference type="PANTHER" id="PTHR33539:SF1">
    <property type="entry name" value="UPF0764 PROTEIN C16ORF89"/>
    <property type="match status" value="1"/>
</dbReference>
<proteinExistence type="predicted"/>
<feature type="chain" id="PRO_5020022079" evidence="1">
    <location>
        <begin position="25"/>
        <end position="262"/>
    </location>
</feature>
<evidence type="ECO:0000313" key="2">
    <source>
        <dbReference type="EMBL" id="GBP10654.1"/>
    </source>
</evidence>
<evidence type="ECO:0000256" key="1">
    <source>
        <dbReference type="SAM" id="SignalP"/>
    </source>
</evidence>
<dbReference type="Proteomes" id="UP000299102">
    <property type="component" value="Unassembled WGS sequence"/>
</dbReference>
<dbReference type="AlphaFoldDB" id="A0A4C1T941"/>
<protein>
    <submittedName>
        <fullName evidence="2">Uncharacterized protein</fullName>
    </submittedName>
</protein>
<dbReference type="GO" id="GO:0016020">
    <property type="term" value="C:membrane"/>
    <property type="evidence" value="ECO:0007669"/>
    <property type="project" value="TreeGrafter"/>
</dbReference>